<dbReference type="PATRIC" id="fig|1304281.5.peg.3241"/>
<proteinExistence type="predicted"/>
<protein>
    <submittedName>
        <fullName evidence="2">Uncharacterized protein</fullName>
    </submittedName>
</protein>
<keyword evidence="3" id="KW-1185">Reference proteome</keyword>
<keyword evidence="1" id="KW-0812">Transmembrane</keyword>
<comment type="caution">
    <text evidence="2">The sequence shown here is derived from an EMBL/GenBank/DDBJ whole genome shotgun (WGS) entry which is preliminary data.</text>
</comment>
<organism evidence="2 3">
    <name type="scientific">Chryseobacterium koreense CCUG 49689</name>
    <dbReference type="NCBI Taxonomy" id="1304281"/>
    <lineage>
        <taxon>Bacteria</taxon>
        <taxon>Pseudomonadati</taxon>
        <taxon>Bacteroidota</taxon>
        <taxon>Flavobacteriia</taxon>
        <taxon>Flavobacteriales</taxon>
        <taxon>Weeksellaceae</taxon>
        <taxon>Chryseobacterium group</taxon>
        <taxon>Chryseobacterium</taxon>
    </lineage>
</organism>
<keyword evidence="1" id="KW-0472">Membrane</keyword>
<keyword evidence="1" id="KW-1133">Transmembrane helix</keyword>
<evidence type="ECO:0000256" key="1">
    <source>
        <dbReference type="SAM" id="Phobius"/>
    </source>
</evidence>
<dbReference type="EMBL" id="LFNG01000061">
    <property type="protein sequence ID" value="KMQ67230.1"/>
    <property type="molecule type" value="Genomic_DNA"/>
</dbReference>
<gene>
    <name evidence="2" type="ORF">ACM44_14800</name>
</gene>
<feature type="transmembrane region" description="Helical" evidence="1">
    <location>
        <begin position="41"/>
        <end position="64"/>
    </location>
</feature>
<evidence type="ECO:0000313" key="3">
    <source>
        <dbReference type="Proteomes" id="UP000035900"/>
    </source>
</evidence>
<evidence type="ECO:0000313" key="2">
    <source>
        <dbReference type="EMBL" id="KMQ67230.1"/>
    </source>
</evidence>
<sequence length="137" mass="15957">MTFGFLQNSKMAEIFVKSGNINEVETQFRIENFGGIELNNFVLTSHFMGLFGILISICICFSILRKVPKKWIFIVIIFLTNIFILYHKKFAKPSQWLDFNPLNVGIVPNIFLTGFFLIFIALILFYVSKKTLKFTRE</sequence>
<accession>A0A0J7LEC4</accession>
<reference evidence="2 3" key="1">
    <citation type="journal article" date="2004" name="Int. J. Syst. Evol. Microbiol.">
        <title>Kaistella koreensis gen. nov., sp. nov., a novel member of the Chryseobacterium-Bergeyella-Riemerella branch.</title>
        <authorList>
            <person name="Kim M.K."/>
            <person name="Im W.T."/>
            <person name="Shin Y.K."/>
            <person name="Lim J.H."/>
            <person name="Kim S.H."/>
            <person name="Lee B.C."/>
            <person name="Park M.Y."/>
            <person name="Lee K.Y."/>
            <person name="Lee S.T."/>
        </authorList>
    </citation>
    <scope>NUCLEOTIDE SEQUENCE [LARGE SCALE GENOMIC DNA]</scope>
    <source>
        <strain evidence="2 3">CCUG 49689</strain>
    </source>
</reference>
<feature type="transmembrane region" description="Helical" evidence="1">
    <location>
        <begin position="106"/>
        <end position="127"/>
    </location>
</feature>
<feature type="transmembrane region" description="Helical" evidence="1">
    <location>
        <begin position="71"/>
        <end position="86"/>
    </location>
</feature>
<name>A0A0J7LEC4_9FLAO</name>
<dbReference type="Proteomes" id="UP000035900">
    <property type="component" value="Unassembled WGS sequence"/>
</dbReference>
<dbReference type="AlphaFoldDB" id="A0A0J7LEC4"/>